<dbReference type="EMBL" id="CP032695">
    <property type="protein sequence ID" value="AYG62171.1"/>
    <property type="molecule type" value="Genomic_DNA"/>
</dbReference>
<name>A0A387G1W0_9HYPH</name>
<organism evidence="2 3">
    <name type="scientific">Rhizobium jaguaris</name>
    <dbReference type="NCBI Taxonomy" id="1312183"/>
    <lineage>
        <taxon>Bacteria</taxon>
        <taxon>Pseudomonadati</taxon>
        <taxon>Pseudomonadota</taxon>
        <taxon>Alphaproteobacteria</taxon>
        <taxon>Hyphomicrobiales</taxon>
        <taxon>Rhizobiaceae</taxon>
        <taxon>Rhizobium/Agrobacterium group</taxon>
        <taxon>Rhizobium</taxon>
    </lineage>
</organism>
<dbReference type="AlphaFoldDB" id="A0A387G1W0"/>
<dbReference type="Proteomes" id="UP000282195">
    <property type="component" value="Plasmid pRCCGE525c"/>
</dbReference>
<dbReference type="PANTHER" id="PTHR37549">
    <property type="entry name" value="LIPOPROTEIN LPRI"/>
    <property type="match status" value="1"/>
</dbReference>
<dbReference type="RefSeq" id="WP_120707106.1">
    <property type="nucleotide sequence ID" value="NZ_CP032695.1"/>
</dbReference>
<feature type="chain" id="PRO_5017302237" description="DUF1311 domain-containing protein" evidence="1">
    <location>
        <begin position="32"/>
        <end position="224"/>
    </location>
</feature>
<evidence type="ECO:0000313" key="2">
    <source>
        <dbReference type="EMBL" id="AYG62171.1"/>
    </source>
</evidence>
<dbReference type="OrthoDB" id="8397537at2"/>
<keyword evidence="2" id="KW-0614">Plasmid</keyword>
<evidence type="ECO:0000313" key="3">
    <source>
        <dbReference type="Proteomes" id="UP000282195"/>
    </source>
</evidence>
<evidence type="ECO:0000256" key="1">
    <source>
        <dbReference type="SAM" id="SignalP"/>
    </source>
</evidence>
<keyword evidence="1" id="KW-0732">Signal</keyword>
<evidence type="ECO:0008006" key="4">
    <source>
        <dbReference type="Google" id="ProtNLM"/>
    </source>
</evidence>
<feature type="signal peptide" evidence="1">
    <location>
        <begin position="1"/>
        <end position="31"/>
    </location>
</feature>
<dbReference type="KEGG" id="rjg:CCGE525_25385"/>
<proteinExistence type="predicted"/>
<geneLocation type="plasmid" evidence="3">
    <name>prccge525c</name>
</geneLocation>
<reference evidence="2 3" key="1">
    <citation type="submission" date="2018-10" db="EMBL/GenBank/DDBJ databases">
        <title>Rhizobium etli, R. leguminosarum and a new Rhizobium genospecies from Phaseolus dumosus.</title>
        <authorList>
            <person name="Ramirez-Puebla S.T."/>
            <person name="Rogel-Hernandez M.A."/>
            <person name="Guerrero G."/>
            <person name="Ormeno-Orrillo E."/>
            <person name="Martinez-Romero J.C."/>
            <person name="Negrete-Yankelevich S."/>
            <person name="Martinez-Romero E."/>
        </authorList>
    </citation>
    <scope>NUCLEOTIDE SEQUENCE [LARGE SCALE GENOMIC DNA]</scope>
    <source>
        <strain evidence="2 3">CCGE525</strain>
        <plasmid evidence="3">prccge525c</plasmid>
    </source>
</reference>
<dbReference type="PANTHER" id="PTHR37549:SF1">
    <property type="entry name" value="LIPOPROTEIN LPRI"/>
    <property type="match status" value="1"/>
</dbReference>
<dbReference type="GO" id="GO:0005576">
    <property type="term" value="C:extracellular region"/>
    <property type="evidence" value="ECO:0007669"/>
    <property type="project" value="TreeGrafter"/>
</dbReference>
<sequence length="224" mass="23776">MRRSDGKRKAGAIRFLAASALFMVASGGAHAAGLDCSKAASTVDHIICGDKSLIGRDRLMSKLYAVARNKDDNGAVRAAQQQWLAKVQACGDAACVKEQYDDRIPNLITNSSGIATTSYSRSHSYSDGSNYSGTLQMFGPDGGLAVVSISGIYAARDAATNGNVYASGLDGVATMRGGLGHMDMGDGCIVTLRRFGSQAWRITVTKKCTQEQADYIELDGVYRR</sequence>
<protein>
    <recommendedName>
        <fullName evidence="4">DUF1311 domain-containing protein</fullName>
    </recommendedName>
</protein>
<accession>A0A387G1W0</accession>
<dbReference type="InterPro" id="IPR052755">
    <property type="entry name" value="Lysozyme_Inhibitor_LprI"/>
</dbReference>
<keyword evidence="3" id="KW-1185">Reference proteome</keyword>
<gene>
    <name evidence="2" type="ORF">CCGE525_25385</name>
</gene>